<protein>
    <recommendedName>
        <fullName evidence="1">Polysaccharide biosynthesis enzyme WcbI domain-containing protein</fullName>
    </recommendedName>
</protein>
<dbReference type="EMBL" id="BAABWN010000004">
    <property type="protein sequence ID" value="GAA6167808.1"/>
    <property type="molecule type" value="Genomic_DNA"/>
</dbReference>
<keyword evidence="3" id="KW-1185">Reference proteome</keyword>
<dbReference type="Gene3D" id="3.40.50.12080">
    <property type="match status" value="2"/>
</dbReference>
<evidence type="ECO:0000313" key="2">
    <source>
        <dbReference type="EMBL" id="GAA6167808.1"/>
    </source>
</evidence>
<organism evidence="2 3">
    <name type="scientific">Sessilibacter corallicola</name>
    <dbReference type="NCBI Taxonomy" id="2904075"/>
    <lineage>
        <taxon>Bacteria</taxon>
        <taxon>Pseudomonadati</taxon>
        <taxon>Pseudomonadota</taxon>
        <taxon>Gammaproteobacteria</taxon>
        <taxon>Cellvibrionales</taxon>
        <taxon>Cellvibrionaceae</taxon>
        <taxon>Sessilibacter</taxon>
    </lineage>
</organism>
<gene>
    <name evidence="2" type="ORF">NBRC116591_16180</name>
</gene>
<proteinExistence type="predicted"/>
<reference evidence="2 3" key="1">
    <citation type="submission" date="2024-04" db="EMBL/GenBank/DDBJ databases">
        <title>Draft genome sequence of Sessilibacter corallicola NBRC 116591.</title>
        <authorList>
            <person name="Miyakawa T."/>
            <person name="Kusuya Y."/>
            <person name="Miura T."/>
        </authorList>
    </citation>
    <scope>NUCLEOTIDE SEQUENCE [LARGE SCALE GENOMIC DNA]</scope>
    <source>
        <strain evidence="2 3">KU-00831-HH</strain>
    </source>
</reference>
<evidence type="ECO:0000259" key="1">
    <source>
        <dbReference type="Pfam" id="PF18588"/>
    </source>
</evidence>
<sequence length="284" mass="33087">MKLKYTILGNCQAAPIAKLLNAQTNMSDTFEYLPLPGAVHTLKKENLNSIINTLNQIDLFIHQNISETYGKCFSSTALKQHCKKSCQFISIPSLYFTGYFPTFSYLRAIPEANKFSPYHDIDFIEHVLEYNNPVSEYHSKVTNRDYLGKYFVENSAIDSLSKLEKREKNLDIHISDFIEKNWKNEQLFFTINHPSLKVLLTITQKIMKTLELEFIDINWNWEPLKTTVIPTYGYVLKHLNFKKPTKITQSGTTYSLKEYLKSQHQIYKNLDKKALQSSIHKNII</sequence>
<accession>A0ABQ0A846</accession>
<dbReference type="InterPro" id="IPR041307">
    <property type="entry name" value="WcbI"/>
</dbReference>
<comment type="caution">
    <text evidence="2">The sequence shown here is derived from an EMBL/GenBank/DDBJ whole genome shotgun (WGS) entry which is preliminary data.</text>
</comment>
<evidence type="ECO:0000313" key="3">
    <source>
        <dbReference type="Proteomes" id="UP001465153"/>
    </source>
</evidence>
<dbReference type="Pfam" id="PF18588">
    <property type="entry name" value="WcbI"/>
    <property type="match status" value="1"/>
</dbReference>
<feature type="domain" description="Polysaccharide biosynthesis enzyme WcbI" evidence="1">
    <location>
        <begin position="6"/>
        <end position="213"/>
    </location>
</feature>
<dbReference type="Proteomes" id="UP001465153">
    <property type="component" value="Unassembled WGS sequence"/>
</dbReference>
<name>A0ABQ0A846_9GAMM</name>
<dbReference type="RefSeq" id="WP_353302455.1">
    <property type="nucleotide sequence ID" value="NZ_BAABWN010000004.1"/>
</dbReference>